<proteinExistence type="predicted"/>
<reference evidence="2" key="1">
    <citation type="submission" date="2018-05" db="EMBL/GenBank/DDBJ databases">
        <authorList>
            <person name="Lanie J.A."/>
            <person name="Ng W.-L."/>
            <person name="Kazmierczak K.M."/>
            <person name="Andrzejewski T.M."/>
            <person name="Davidsen T.M."/>
            <person name="Wayne K.J."/>
            <person name="Tettelin H."/>
            <person name="Glass J.I."/>
            <person name="Rusch D."/>
            <person name="Podicherti R."/>
            <person name="Tsui H.-C.T."/>
            <person name="Winkler M.E."/>
        </authorList>
    </citation>
    <scope>NUCLEOTIDE SEQUENCE</scope>
</reference>
<sequence>MDKIKKLVDEIISIASKEGKTSVFLIGNTKKEEDIDFYTIPIRSYSQIVATGAIVFGEKIAKDIAKSIDGIVDYVFVDSEKKIIDRNSVSTTPGNIQRAVSEIITNSVLVSYKANDLTVDAADAFISEYFSDDVANLGGKKTAIIGAGNIGSKIAVKLVERGSEVFLYRRKTEKLKKTVEYINDSKPQHTVANAWVSTSVLDACNSADIII</sequence>
<protein>
    <recommendedName>
        <fullName evidence="1">Pyrroline-5-carboxylate reductase catalytic N-terminal domain-containing protein</fullName>
    </recommendedName>
</protein>
<gene>
    <name evidence="2" type="ORF">METZ01_LOCUS493940</name>
</gene>
<dbReference type="InterPro" id="IPR036291">
    <property type="entry name" value="NAD(P)-bd_dom_sf"/>
</dbReference>
<accession>A0A383D974</accession>
<evidence type="ECO:0000259" key="1">
    <source>
        <dbReference type="Pfam" id="PF03807"/>
    </source>
</evidence>
<dbReference type="EMBL" id="UINC01215418">
    <property type="protein sequence ID" value="SVE41086.1"/>
    <property type="molecule type" value="Genomic_DNA"/>
</dbReference>
<organism evidence="2">
    <name type="scientific">marine metagenome</name>
    <dbReference type="NCBI Taxonomy" id="408172"/>
    <lineage>
        <taxon>unclassified sequences</taxon>
        <taxon>metagenomes</taxon>
        <taxon>ecological metagenomes</taxon>
    </lineage>
</organism>
<dbReference type="AlphaFoldDB" id="A0A383D974"/>
<feature type="domain" description="Pyrroline-5-carboxylate reductase catalytic N-terminal" evidence="1">
    <location>
        <begin position="142"/>
        <end position="211"/>
    </location>
</feature>
<evidence type="ECO:0000313" key="2">
    <source>
        <dbReference type="EMBL" id="SVE41086.1"/>
    </source>
</evidence>
<name>A0A383D974_9ZZZZ</name>
<feature type="non-terminal residue" evidence="2">
    <location>
        <position position="211"/>
    </location>
</feature>
<dbReference type="InterPro" id="IPR028939">
    <property type="entry name" value="P5C_Rdtase_cat_N"/>
</dbReference>
<dbReference type="SUPFAM" id="SSF51735">
    <property type="entry name" value="NAD(P)-binding Rossmann-fold domains"/>
    <property type="match status" value="1"/>
</dbReference>
<dbReference type="Gene3D" id="3.40.50.720">
    <property type="entry name" value="NAD(P)-binding Rossmann-like Domain"/>
    <property type="match status" value="1"/>
</dbReference>
<dbReference type="Pfam" id="PF03807">
    <property type="entry name" value="F420_oxidored"/>
    <property type="match status" value="1"/>
</dbReference>